<evidence type="ECO:0000313" key="2">
    <source>
        <dbReference type="EMBL" id="KGN57021.1"/>
    </source>
</evidence>
<dbReference type="Proteomes" id="UP000029981">
    <property type="component" value="Chromosome 3"/>
</dbReference>
<reference evidence="2 3" key="2">
    <citation type="journal article" date="2009" name="PLoS ONE">
        <title>An integrated genetic and cytogenetic map of the cucumber genome.</title>
        <authorList>
            <person name="Ren Y."/>
            <person name="Zhang Z."/>
            <person name="Liu J."/>
            <person name="Staub J.E."/>
            <person name="Han Y."/>
            <person name="Cheng Z."/>
            <person name="Li X."/>
            <person name="Lu J."/>
            <person name="Miao H."/>
            <person name="Kang H."/>
            <person name="Xie B."/>
            <person name="Gu X."/>
            <person name="Wang X."/>
            <person name="Du Y."/>
            <person name="Jin W."/>
            <person name="Huang S."/>
        </authorList>
    </citation>
    <scope>NUCLEOTIDE SEQUENCE [LARGE SCALE GENOMIC DNA]</scope>
    <source>
        <strain evidence="3">cv. 9930</strain>
    </source>
</reference>
<sequence length="126" mass="13943">MLGKKWYGPLPEKMTPGELVEPLKHTANFLLKLKAAANWDGREIPFLPNPAIPVTPGARPSRRKVEPQTKRKLGIDTALVGLKPLVEETETTSEATSPLVERRIMVLPGKRLQVLLLQPGRGGEKH</sequence>
<reference evidence="2 3" key="1">
    <citation type="journal article" date="2009" name="Nat. Genet.">
        <title>The genome of the cucumber, Cucumis sativus L.</title>
        <authorList>
            <person name="Huang S."/>
            <person name="Li R."/>
            <person name="Zhang Z."/>
            <person name="Li L."/>
            <person name="Gu X."/>
            <person name="Fan W."/>
            <person name="Lucas W.J."/>
            <person name="Wang X."/>
            <person name="Xie B."/>
            <person name="Ni P."/>
            <person name="Ren Y."/>
            <person name="Zhu H."/>
            <person name="Li J."/>
            <person name="Lin K."/>
            <person name="Jin W."/>
            <person name="Fei Z."/>
            <person name="Li G."/>
            <person name="Staub J."/>
            <person name="Kilian A."/>
            <person name="van der Vossen E.A."/>
            <person name="Wu Y."/>
            <person name="Guo J."/>
            <person name="He J."/>
            <person name="Jia Z."/>
            <person name="Ren Y."/>
            <person name="Tian G."/>
            <person name="Lu Y."/>
            <person name="Ruan J."/>
            <person name="Qian W."/>
            <person name="Wang M."/>
            <person name="Huang Q."/>
            <person name="Li B."/>
            <person name="Xuan Z."/>
            <person name="Cao J."/>
            <person name="Asan"/>
            <person name="Wu Z."/>
            <person name="Zhang J."/>
            <person name="Cai Q."/>
            <person name="Bai Y."/>
            <person name="Zhao B."/>
            <person name="Han Y."/>
            <person name="Li Y."/>
            <person name="Li X."/>
            <person name="Wang S."/>
            <person name="Shi Q."/>
            <person name="Liu S."/>
            <person name="Cho W.K."/>
            <person name="Kim J.Y."/>
            <person name="Xu Y."/>
            <person name="Heller-Uszynska K."/>
            <person name="Miao H."/>
            <person name="Cheng Z."/>
            <person name="Zhang S."/>
            <person name="Wu J."/>
            <person name="Yang Y."/>
            <person name="Kang H."/>
            <person name="Li M."/>
            <person name="Liang H."/>
            <person name="Ren X."/>
            <person name="Shi Z."/>
            <person name="Wen M."/>
            <person name="Jian M."/>
            <person name="Yang H."/>
            <person name="Zhang G."/>
            <person name="Yang Z."/>
            <person name="Chen R."/>
            <person name="Liu S."/>
            <person name="Li J."/>
            <person name="Ma L."/>
            <person name="Liu H."/>
            <person name="Zhou Y."/>
            <person name="Zhao J."/>
            <person name="Fang X."/>
            <person name="Li G."/>
            <person name="Fang L."/>
            <person name="Li Y."/>
            <person name="Liu D."/>
            <person name="Zheng H."/>
            <person name="Zhang Y."/>
            <person name="Qin N."/>
            <person name="Li Z."/>
            <person name="Yang G."/>
            <person name="Yang S."/>
            <person name="Bolund L."/>
            <person name="Kristiansen K."/>
            <person name="Zheng H."/>
            <person name="Li S."/>
            <person name="Zhang X."/>
            <person name="Yang H."/>
            <person name="Wang J."/>
            <person name="Sun R."/>
            <person name="Zhang B."/>
            <person name="Jiang S."/>
            <person name="Wang J."/>
            <person name="Du Y."/>
            <person name="Li S."/>
        </authorList>
    </citation>
    <scope>NUCLEOTIDE SEQUENCE [LARGE SCALE GENOMIC DNA]</scope>
    <source>
        <strain evidence="3">cv. 9930</strain>
    </source>
</reference>
<evidence type="ECO:0000256" key="1">
    <source>
        <dbReference type="SAM" id="MobiDB-lite"/>
    </source>
</evidence>
<accession>A0A0A0LAF3</accession>
<dbReference type="OMA" id="ISANWEG"/>
<dbReference type="AlphaFoldDB" id="A0A0A0LAF3"/>
<dbReference type="Gramene" id="KGN57021">
    <property type="protein sequence ID" value="KGN57021"/>
    <property type="gene ID" value="Csa_3G150005"/>
</dbReference>
<reference evidence="2 3" key="3">
    <citation type="journal article" date="2010" name="BMC Genomics">
        <title>Transcriptome sequencing and comparative analysis of cucumber flowers with different sex types.</title>
        <authorList>
            <person name="Guo S."/>
            <person name="Zheng Y."/>
            <person name="Joung J.G."/>
            <person name="Liu S."/>
            <person name="Zhang Z."/>
            <person name="Crasta O.R."/>
            <person name="Sobral B.W."/>
            <person name="Xu Y."/>
            <person name="Huang S."/>
            <person name="Fei Z."/>
        </authorList>
    </citation>
    <scope>NUCLEOTIDE SEQUENCE [LARGE SCALE GENOMIC DNA]</scope>
    <source>
        <strain evidence="3">cv. 9930</strain>
    </source>
</reference>
<dbReference type="EMBL" id="CM002924">
    <property type="protein sequence ID" value="KGN57021.1"/>
    <property type="molecule type" value="Genomic_DNA"/>
</dbReference>
<protein>
    <submittedName>
        <fullName evidence="2">Uncharacterized protein</fullName>
    </submittedName>
</protein>
<gene>
    <name evidence="2" type="ORF">Csa_3G150005</name>
</gene>
<proteinExistence type="predicted"/>
<evidence type="ECO:0000313" key="3">
    <source>
        <dbReference type="Proteomes" id="UP000029981"/>
    </source>
</evidence>
<reference evidence="2 3" key="4">
    <citation type="journal article" date="2011" name="BMC Genomics">
        <title>RNA-Seq improves annotation of protein-coding genes in the cucumber genome.</title>
        <authorList>
            <person name="Li Z."/>
            <person name="Zhang Z."/>
            <person name="Yan P."/>
            <person name="Huang S."/>
            <person name="Fei Z."/>
            <person name="Lin K."/>
        </authorList>
    </citation>
    <scope>NUCLEOTIDE SEQUENCE [LARGE SCALE GENOMIC DNA]</scope>
    <source>
        <strain evidence="3">cv. 9930</strain>
    </source>
</reference>
<feature type="region of interest" description="Disordered" evidence="1">
    <location>
        <begin position="51"/>
        <end position="70"/>
    </location>
</feature>
<name>A0A0A0LAF3_CUCSA</name>
<organism evidence="2 3">
    <name type="scientific">Cucumis sativus</name>
    <name type="common">Cucumber</name>
    <dbReference type="NCBI Taxonomy" id="3659"/>
    <lineage>
        <taxon>Eukaryota</taxon>
        <taxon>Viridiplantae</taxon>
        <taxon>Streptophyta</taxon>
        <taxon>Embryophyta</taxon>
        <taxon>Tracheophyta</taxon>
        <taxon>Spermatophyta</taxon>
        <taxon>Magnoliopsida</taxon>
        <taxon>eudicotyledons</taxon>
        <taxon>Gunneridae</taxon>
        <taxon>Pentapetalae</taxon>
        <taxon>rosids</taxon>
        <taxon>fabids</taxon>
        <taxon>Cucurbitales</taxon>
        <taxon>Cucurbitaceae</taxon>
        <taxon>Benincaseae</taxon>
        <taxon>Cucumis</taxon>
    </lineage>
</organism>
<keyword evidence="3" id="KW-1185">Reference proteome</keyword>